<sequence>MDLRHLLRDVAPARPGAARPVRADEPARTASRRAELKGLVRWADLRTPVAVRLVTGPPGAGKSLLAEDLARRLGGRGWTVHHIEDDAGLRAWHGSQARHRLAVVDDADLFPGLRALLLSLSAAGEGRTRVLLTARSTALWRDRLEHGTPGLGVLLGATPVRELPSRELPGSPAPPTATLATSDALAPYASEHTNDLAAAMLLGPGGAGPAALPAAETDENLVARVLADDPRFAERVTTGLLPGQAIHAARVLARIASTGPQHETADAVADAYLRVTRQLPDDAAVLETFACHPQYLTGTFMSARVRMCERAVALLDDPLRQAAVYAVMADAHKYDGRYAEALAASNRALRLLDTATRDDAGARAALGPAVAATLALRGALLWFQGRLDEALGDESSAVAALRELAAADPRRYRPALAQSLMNMGSSLAELGRPQDALAASEEGVVLARAVAGDEPAQIRPMLAKGLWNLGKRHAESGNADEAYRSTLASVETCRELVRRDPFRYIPDLASALSYLGARLSELGRPEEAARATAEALDLRQRLAEQHEGYLPFVAQTLSNLGILNAQLGRRRLGLERELEAVTIRRRLAASNPDRYLPDLAASLSNLGVTHSVLGNAAEALAAEDEAAVILRDLAARYPERHLPGLVKSLSNLASRLAENARTPDAVDPATEAVAASRLLVARSRAQHLPVLAASLTNLAGTYADVGRFGDAVEAAAEAVTALDGLARAKPEKYESELALALTNLAVARSGAGDPAAALEAARHAARIRARLAREKPPRHREPAERSEALVAQLEAEVAAGAEVAVAEPDGPVAGERTADDGRLAS</sequence>
<dbReference type="RefSeq" id="WP_344104861.1">
    <property type="nucleotide sequence ID" value="NZ_BAAANL010000007.1"/>
</dbReference>
<dbReference type="Gene3D" id="1.25.40.10">
    <property type="entry name" value="Tetratricopeptide repeat domain"/>
    <property type="match status" value="3"/>
</dbReference>
<proteinExistence type="predicted"/>
<organism evidence="2 3">
    <name type="scientific">Myceligenerans crystallogenes</name>
    <dbReference type="NCBI Taxonomy" id="316335"/>
    <lineage>
        <taxon>Bacteria</taxon>
        <taxon>Bacillati</taxon>
        <taxon>Actinomycetota</taxon>
        <taxon>Actinomycetes</taxon>
        <taxon>Micrococcales</taxon>
        <taxon>Promicromonosporaceae</taxon>
        <taxon>Myceligenerans</taxon>
    </lineage>
</organism>
<dbReference type="InterPro" id="IPR011990">
    <property type="entry name" value="TPR-like_helical_dom_sf"/>
</dbReference>
<comment type="caution">
    <text evidence="2">The sequence shown here is derived from an EMBL/GenBank/DDBJ whole genome shotgun (WGS) entry which is preliminary data.</text>
</comment>
<name>A0ABP4ZUA8_9MICO</name>
<reference evidence="3" key="1">
    <citation type="journal article" date="2019" name="Int. J. Syst. Evol. Microbiol.">
        <title>The Global Catalogue of Microorganisms (GCM) 10K type strain sequencing project: providing services to taxonomists for standard genome sequencing and annotation.</title>
        <authorList>
            <consortium name="The Broad Institute Genomics Platform"/>
            <consortium name="The Broad Institute Genome Sequencing Center for Infectious Disease"/>
            <person name="Wu L."/>
            <person name="Ma J."/>
        </authorList>
    </citation>
    <scope>NUCLEOTIDE SEQUENCE [LARGE SCALE GENOMIC DNA]</scope>
    <source>
        <strain evidence="3">JCM 14326</strain>
    </source>
</reference>
<feature type="region of interest" description="Disordered" evidence="1">
    <location>
        <begin position="802"/>
        <end position="825"/>
    </location>
</feature>
<dbReference type="InterPro" id="IPR019734">
    <property type="entry name" value="TPR_rpt"/>
</dbReference>
<dbReference type="PANTHER" id="PTHR19959:SF119">
    <property type="entry name" value="FUNGAL LIPASE-LIKE DOMAIN-CONTAINING PROTEIN"/>
    <property type="match status" value="1"/>
</dbReference>
<dbReference type="PANTHER" id="PTHR19959">
    <property type="entry name" value="KINESIN LIGHT CHAIN"/>
    <property type="match status" value="1"/>
</dbReference>
<evidence type="ECO:0000313" key="2">
    <source>
        <dbReference type="EMBL" id="GAA1870686.1"/>
    </source>
</evidence>
<protein>
    <recommendedName>
        <fullName evidence="4">Tetratricopeptide repeat-containing protein</fullName>
    </recommendedName>
</protein>
<keyword evidence="3" id="KW-1185">Reference proteome</keyword>
<dbReference type="SUPFAM" id="SSF52540">
    <property type="entry name" value="P-loop containing nucleoside triphosphate hydrolases"/>
    <property type="match status" value="1"/>
</dbReference>
<dbReference type="Proteomes" id="UP001501094">
    <property type="component" value="Unassembled WGS sequence"/>
</dbReference>
<dbReference type="InterPro" id="IPR027417">
    <property type="entry name" value="P-loop_NTPase"/>
</dbReference>
<dbReference type="SMART" id="SM00028">
    <property type="entry name" value="TPR"/>
    <property type="match status" value="7"/>
</dbReference>
<dbReference type="SUPFAM" id="SSF48452">
    <property type="entry name" value="TPR-like"/>
    <property type="match status" value="3"/>
</dbReference>
<evidence type="ECO:0008006" key="4">
    <source>
        <dbReference type="Google" id="ProtNLM"/>
    </source>
</evidence>
<feature type="compositionally biased region" description="Basic and acidic residues" evidence="1">
    <location>
        <begin position="816"/>
        <end position="825"/>
    </location>
</feature>
<gene>
    <name evidence="2" type="ORF">GCM10009751_32220</name>
</gene>
<evidence type="ECO:0000256" key="1">
    <source>
        <dbReference type="SAM" id="MobiDB-lite"/>
    </source>
</evidence>
<dbReference type="EMBL" id="BAAANL010000007">
    <property type="protein sequence ID" value="GAA1870686.1"/>
    <property type="molecule type" value="Genomic_DNA"/>
</dbReference>
<evidence type="ECO:0000313" key="3">
    <source>
        <dbReference type="Proteomes" id="UP001501094"/>
    </source>
</evidence>
<accession>A0ABP4ZUA8</accession>
<dbReference type="Pfam" id="PF13374">
    <property type="entry name" value="TPR_10"/>
    <property type="match status" value="4"/>
</dbReference>